<feature type="domain" description="NAD-dependent epimerase/dehydratase" evidence="1">
    <location>
        <begin position="3"/>
        <end position="74"/>
    </location>
</feature>
<evidence type="ECO:0000313" key="2">
    <source>
        <dbReference type="EMBL" id="SFA97295.1"/>
    </source>
</evidence>
<dbReference type="SUPFAM" id="SSF51735">
    <property type="entry name" value="NAD(P)-binding Rossmann-fold domains"/>
    <property type="match status" value="1"/>
</dbReference>
<evidence type="ECO:0000259" key="1">
    <source>
        <dbReference type="Pfam" id="PF01370"/>
    </source>
</evidence>
<name>A0A1I0X8D8_9FIRM</name>
<accession>A0A1I0X8D8</accession>
<protein>
    <submittedName>
        <fullName evidence="2">Saccharopine dehydrogenase NADP binding domain-containing protein</fullName>
    </submittedName>
</protein>
<organism evidence="2 3">
    <name type="scientific">Acetitomaculum ruminis DSM 5522</name>
    <dbReference type="NCBI Taxonomy" id="1120918"/>
    <lineage>
        <taxon>Bacteria</taxon>
        <taxon>Bacillati</taxon>
        <taxon>Bacillota</taxon>
        <taxon>Clostridia</taxon>
        <taxon>Lachnospirales</taxon>
        <taxon>Lachnospiraceae</taxon>
        <taxon>Acetitomaculum</taxon>
    </lineage>
</organism>
<dbReference type="Proteomes" id="UP000198838">
    <property type="component" value="Unassembled WGS sequence"/>
</dbReference>
<dbReference type="InterPro" id="IPR001509">
    <property type="entry name" value="Epimerase_deHydtase"/>
</dbReference>
<evidence type="ECO:0000313" key="3">
    <source>
        <dbReference type="Proteomes" id="UP000198838"/>
    </source>
</evidence>
<dbReference type="AlphaFoldDB" id="A0A1I0X8D8"/>
<reference evidence="2 3" key="1">
    <citation type="submission" date="2016-10" db="EMBL/GenBank/DDBJ databases">
        <authorList>
            <person name="de Groot N.N."/>
        </authorList>
    </citation>
    <scope>NUCLEOTIDE SEQUENCE [LARGE SCALE GENOMIC DNA]</scope>
    <source>
        <strain evidence="2 3">DSM 5522</strain>
    </source>
</reference>
<dbReference type="Gene3D" id="3.40.50.720">
    <property type="entry name" value="NAD(P)-binding Rossmann-like Domain"/>
    <property type="match status" value="1"/>
</dbReference>
<dbReference type="InterPro" id="IPR036291">
    <property type="entry name" value="NAD(P)-bd_dom_sf"/>
</dbReference>
<sequence length="354" mass="40136">MKVAVIGGSGEIGNSLTDILKSDNTLELTATYHLRSVAEDKNIIWEKCDLESKEDLKKIVKEADLVINCAGASYLNSEKVARITGEFGKIYIDPFGGKYLKNKLKDLENDGMFILSAGCFPGVSGFFIDNLCKLFDKVERIEGKMIQTEIPSKCAIKDYVLSSLNGFGKPGQYLKNKAYQADRSPKDKVKEFDNGKKADLGLYYTEELDELVKKYQVEEAYWYTMKMSPSVLKIMQKCIMDYVKNKSEEELDKGADAIRDCLLKNFDNSNNPDLPKVNIEIDVEGTIKGKEKRKSIDYYFDNGSRLSAFFISQIVMKLKSKKKKNGIYWGTDIVDYDCMKELCQFSGNRGENEK</sequence>
<dbReference type="EMBL" id="FOJY01000006">
    <property type="protein sequence ID" value="SFA97295.1"/>
    <property type="molecule type" value="Genomic_DNA"/>
</dbReference>
<keyword evidence="3" id="KW-1185">Reference proteome</keyword>
<dbReference type="STRING" id="1120918.SAMN05216249_10622"/>
<gene>
    <name evidence="2" type="ORF">SAMN05216249_10622</name>
</gene>
<dbReference type="OrthoDB" id="1221575at2"/>
<dbReference type="Pfam" id="PF01370">
    <property type="entry name" value="Epimerase"/>
    <property type="match status" value="1"/>
</dbReference>
<proteinExistence type="predicted"/>
<dbReference type="RefSeq" id="WP_092871374.1">
    <property type="nucleotide sequence ID" value="NZ_FOJY01000006.1"/>
</dbReference>